<dbReference type="RefSeq" id="WP_260104279.1">
    <property type="nucleotide sequence ID" value="NZ_JALXSQ010000022.1"/>
</dbReference>
<proteinExistence type="predicted"/>
<dbReference type="Proteomes" id="UP001525379">
    <property type="component" value="Unassembled WGS sequence"/>
</dbReference>
<evidence type="ECO:0000313" key="3">
    <source>
        <dbReference type="Proteomes" id="UP001525379"/>
    </source>
</evidence>
<protein>
    <recommendedName>
        <fullName evidence="4">Secreted protein</fullName>
    </recommendedName>
</protein>
<feature type="signal peptide" evidence="1">
    <location>
        <begin position="1"/>
        <end position="28"/>
    </location>
</feature>
<name>A0ABT2HXE6_9MICO</name>
<dbReference type="EMBL" id="JALXSQ010000022">
    <property type="protein sequence ID" value="MCT2042987.1"/>
    <property type="molecule type" value="Genomic_DNA"/>
</dbReference>
<comment type="caution">
    <text evidence="2">The sequence shown here is derived from an EMBL/GenBank/DDBJ whole genome shotgun (WGS) entry which is preliminary data.</text>
</comment>
<keyword evidence="1" id="KW-0732">Signal</keyword>
<evidence type="ECO:0000313" key="2">
    <source>
        <dbReference type="EMBL" id="MCT2042987.1"/>
    </source>
</evidence>
<accession>A0ABT2HXE6</accession>
<gene>
    <name evidence="2" type="ORF">M3D15_06540</name>
</gene>
<sequence length="246" mass="25818">MEFSKAKSVACSIAAAVSMLGFTSSASAASAPQPAVSAPEATAGRDMLTEQYSQLGLSEDQLATVIQAWEADGRLDAMDPDASPVRSEERTLATTGSLGVAGSPTHVDWFADGSIRTQTIEKPREVVPGEGSTMEVHGCTMSSSSGVRTFTNCSVVNMWGTVQIGYLASFEIVSGQSDRISWAGNGWQRCAGVTCAAPAVSIFRAKEFNGAPAVVRGTSDVSAAWGSWQVWTELQVGNDSYWQASS</sequence>
<keyword evidence="3" id="KW-1185">Reference proteome</keyword>
<organism evidence="2 3">
    <name type="scientific">Pseudoclavibacter albus</name>
    <dbReference type="NCBI Taxonomy" id="272241"/>
    <lineage>
        <taxon>Bacteria</taxon>
        <taxon>Bacillati</taxon>
        <taxon>Actinomycetota</taxon>
        <taxon>Actinomycetes</taxon>
        <taxon>Micrococcales</taxon>
        <taxon>Microbacteriaceae</taxon>
        <taxon>Pseudoclavibacter</taxon>
    </lineage>
</organism>
<reference evidence="2 3" key="1">
    <citation type="submission" date="2022-04" db="EMBL/GenBank/DDBJ databases">
        <title>Human microbiome associated bacterial genomes.</title>
        <authorList>
            <person name="Sandstrom S."/>
            <person name="Salamzade R."/>
            <person name="Kalan L.R."/>
        </authorList>
    </citation>
    <scope>NUCLEOTIDE SEQUENCE [LARGE SCALE GENOMIC DNA]</scope>
    <source>
        <strain evidence="3">p3-SID1799</strain>
    </source>
</reference>
<feature type="chain" id="PRO_5046861192" description="Secreted protein" evidence="1">
    <location>
        <begin position="29"/>
        <end position="246"/>
    </location>
</feature>
<evidence type="ECO:0000256" key="1">
    <source>
        <dbReference type="SAM" id="SignalP"/>
    </source>
</evidence>
<evidence type="ECO:0008006" key="4">
    <source>
        <dbReference type="Google" id="ProtNLM"/>
    </source>
</evidence>